<evidence type="ECO:0000313" key="2">
    <source>
        <dbReference type="EMBL" id="KAH7983237.1"/>
    </source>
</evidence>
<feature type="transmembrane region" description="Helical" evidence="1">
    <location>
        <begin position="90"/>
        <end position="113"/>
    </location>
</feature>
<dbReference type="EMBL" id="JABSTV010001245">
    <property type="protein sequence ID" value="KAH7983237.1"/>
    <property type="molecule type" value="Genomic_DNA"/>
</dbReference>
<evidence type="ECO:0000256" key="1">
    <source>
        <dbReference type="SAM" id="Phobius"/>
    </source>
</evidence>
<dbReference type="VEuPathDB" id="VectorBase:RSAN_055817"/>
<keyword evidence="1" id="KW-1133">Transmembrane helix</keyword>
<dbReference type="OrthoDB" id="6513728at2759"/>
<dbReference type="PANTHER" id="PTHR11161:SF0">
    <property type="entry name" value="O-ACYLTRANSFERASE LIKE PROTEIN"/>
    <property type="match status" value="1"/>
</dbReference>
<protein>
    <recommendedName>
        <fullName evidence="4">Acyltransferase 3 domain-containing protein</fullName>
    </recommendedName>
</protein>
<organism evidence="2 3">
    <name type="scientific">Rhipicephalus sanguineus</name>
    <name type="common">Brown dog tick</name>
    <name type="synonym">Ixodes sanguineus</name>
    <dbReference type="NCBI Taxonomy" id="34632"/>
    <lineage>
        <taxon>Eukaryota</taxon>
        <taxon>Metazoa</taxon>
        <taxon>Ecdysozoa</taxon>
        <taxon>Arthropoda</taxon>
        <taxon>Chelicerata</taxon>
        <taxon>Arachnida</taxon>
        <taxon>Acari</taxon>
        <taxon>Parasitiformes</taxon>
        <taxon>Ixodida</taxon>
        <taxon>Ixodoidea</taxon>
        <taxon>Ixodidae</taxon>
        <taxon>Rhipicephalinae</taxon>
        <taxon>Rhipicephalus</taxon>
        <taxon>Rhipicephalus</taxon>
    </lineage>
</organism>
<dbReference type="Proteomes" id="UP000821837">
    <property type="component" value="Chromosome 1"/>
</dbReference>
<name>A0A9D4T9A9_RHISA</name>
<dbReference type="InterPro" id="IPR052728">
    <property type="entry name" value="O2_lipid_transport_reg"/>
</dbReference>
<feature type="transmembrane region" description="Helical" evidence="1">
    <location>
        <begin position="18"/>
        <end position="38"/>
    </location>
</feature>
<keyword evidence="3" id="KW-1185">Reference proteome</keyword>
<accession>A0A9D4T9A9</accession>
<reference evidence="2" key="2">
    <citation type="submission" date="2021-09" db="EMBL/GenBank/DDBJ databases">
        <authorList>
            <person name="Jia N."/>
            <person name="Wang J."/>
            <person name="Shi W."/>
            <person name="Du L."/>
            <person name="Sun Y."/>
            <person name="Zhan W."/>
            <person name="Jiang J."/>
            <person name="Wang Q."/>
            <person name="Zhang B."/>
            <person name="Ji P."/>
            <person name="Sakyi L.B."/>
            <person name="Cui X."/>
            <person name="Yuan T."/>
            <person name="Jiang B."/>
            <person name="Yang W."/>
            <person name="Lam T.T.-Y."/>
            <person name="Chang Q."/>
            <person name="Ding S."/>
            <person name="Wang X."/>
            <person name="Zhu J."/>
            <person name="Ruan X."/>
            <person name="Zhao L."/>
            <person name="Wei J."/>
            <person name="Que T."/>
            <person name="Du C."/>
            <person name="Cheng J."/>
            <person name="Dai P."/>
            <person name="Han X."/>
            <person name="Huang E."/>
            <person name="Gao Y."/>
            <person name="Liu J."/>
            <person name="Shao H."/>
            <person name="Ye R."/>
            <person name="Li L."/>
            <person name="Wei W."/>
            <person name="Wang X."/>
            <person name="Wang C."/>
            <person name="Huo Q."/>
            <person name="Li W."/>
            <person name="Guo W."/>
            <person name="Chen H."/>
            <person name="Chen S."/>
            <person name="Zhou L."/>
            <person name="Zhou L."/>
            <person name="Ni X."/>
            <person name="Tian J."/>
            <person name="Zhou Y."/>
            <person name="Sheng Y."/>
            <person name="Liu T."/>
            <person name="Pan Y."/>
            <person name="Xia L."/>
            <person name="Li J."/>
            <person name="Zhao F."/>
            <person name="Cao W."/>
        </authorList>
    </citation>
    <scope>NUCLEOTIDE SEQUENCE</scope>
    <source>
        <strain evidence="2">Rsan-2018</strain>
        <tissue evidence="2">Larvae</tissue>
    </source>
</reference>
<comment type="caution">
    <text evidence="2">The sequence shown here is derived from an EMBL/GenBank/DDBJ whole genome shotgun (WGS) entry which is preliminary data.</text>
</comment>
<sequence length="171" mass="19846">MKHEWILNGERASETKRLLAAFIDRIIWSVFMAWIWFACTTGRGGFVNRFLSWNALVPLGRLSFGVYLIHVPFYHLMHRISRERRFYSHFVLVSNCFIVLVWSYILSFILSIACELPTVHLEKVVFLRDTRKSGGTTEEQPKQHQVLGKDTENIPVISIHDCTSKNCSTEA</sequence>
<dbReference type="PANTHER" id="PTHR11161">
    <property type="entry name" value="O-ACYLTRANSFERASE"/>
    <property type="match status" value="1"/>
</dbReference>
<dbReference type="AlphaFoldDB" id="A0A9D4T9A9"/>
<feature type="transmembrane region" description="Helical" evidence="1">
    <location>
        <begin position="50"/>
        <end position="69"/>
    </location>
</feature>
<gene>
    <name evidence="2" type="ORF">HPB52_010347</name>
</gene>
<evidence type="ECO:0008006" key="4">
    <source>
        <dbReference type="Google" id="ProtNLM"/>
    </source>
</evidence>
<proteinExistence type="predicted"/>
<keyword evidence="1" id="KW-0812">Transmembrane</keyword>
<evidence type="ECO:0000313" key="3">
    <source>
        <dbReference type="Proteomes" id="UP000821837"/>
    </source>
</evidence>
<reference evidence="2" key="1">
    <citation type="journal article" date="2020" name="Cell">
        <title>Large-Scale Comparative Analyses of Tick Genomes Elucidate Their Genetic Diversity and Vector Capacities.</title>
        <authorList>
            <consortium name="Tick Genome and Microbiome Consortium (TIGMIC)"/>
            <person name="Jia N."/>
            <person name="Wang J."/>
            <person name="Shi W."/>
            <person name="Du L."/>
            <person name="Sun Y."/>
            <person name="Zhan W."/>
            <person name="Jiang J.F."/>
            <person name="Wang Q."/>
            <person name="Zhang B."/>
            <person name="Ji P."/>
            <person name="Bell-Sakyi L."/>
            <person name="Cui X.M."/>
            <person name="Yuan T.T."/>
            <person name="Jiang B.G."/>
            <person name="Yang W.F."/>
            <person name="Lam T.T."/>
            <person name="Chang Q.C."/>
            <person name="Ding S.J."/>
            <person name="Wang X.J."/>
            <person name="Zhu J.G."/>
            <person name="Ruan X.D."/>
            <person name="Zhao L."/>
            <person name="Wei J.T."/>
            <person name="Ye R.Z."/>
            <person name="Que T.C."/>
            <person name="Du C.H."/>
            <person name="Zhou Y.H."/>
            <person name="Cheng J.X."/>
            <person name="Dai P.F."/>
            <person name="Guo W.B."/>
            <person name="Han X.H."/>
            <person name="Huang E.J."/>
            <person name="Li L.F."/>
            <person name="Wei W."/>
            <person name="Gao Y.C."/>
            <person name="Liu J.Z."/>
            <person name="Shao H.Z."/>
            <person name="Wang X."/>
            <person name="Wang C.C."/>
            <person name="Yang T.C."/>
            <person name="Huo Q.B."/>
            <person name="Li W."/>
            <person name="Chen H.Y."/>
            <person name="Chen S.E."/>
            <person name="Zhou L.G."/>
            <person name="Ni X.B."/>
            <person name="Tian J.H."/>
            <person name="Sheng Y."/>
            <person name="Liu T."/>
            <person name="Pan Y.S."/>
            <person name="Xia L.Y."/>
            <person name="Li J."/>
            <person name="Zhao F."/>
            <person name="Cao W.C."/>
        </authorList>
    </citation>
    <scope>NUCLEOTIDE SEQUENCE</scope>
    <source>
        <strain evidence="2">Rsan-2018</strain>
    </source>
</reference>
<keyword evidence="1" id="KW-0472">Membrane</keyword>